<dbReference type="Proteomes" id="UP000076510">
    <property type="component" value="Unassembled WGS sequence"/>
</dbReference>
<accession>A0A165KR48</accession>
<dbReference type="RefSeq" id="WP_053072128.1">
    <property type="nucleotide sequence ID" value="NZ_CP085398.1"/>
</dbReference>
<protein>
    <submittedName>
        <fullName evidence="1">Uncharacterized protein</fullName>
    </submittedName>
</protein>
<dbReference type="OrthoDB" id="529831at2"/>
<dbReference type="EMBL" id="LQQY01000012">
    <property type="protein sequence ID" value="KZE49912.1"/>
    <property type="molecule type" value="Genomic_DNA"/>
</dbReference>
<evidence type="ECO:0000313" key="2">
    <source>
        <dbReference type="Proteomes" id="UP000076510"/>
    </source>
</evidence>
<evidence type="ECO:0000313" key="1">
    <source>
        <dbReference type="EMBL" id="KZE49912.1"/>
    </source>
</evidence>
<dbReference type="AlphaFoldDB" id="A0A165KR48"/>
<name>A0A165KR48_9BACI</name>
<organism evidence="1 2">
    <name type="scientific">Rossellomorea marisflavi</name>
    <dbReference type="NCBI Taxonomy" id="189381"/>
    <lineage>
        <taxon>Bacteria</taxon>
        <taxon>Bacillati</taxon>
        <taxon>Bacillota</taxon>
        <taxon>Bacilli</taxon>
        <taxon>Bacillales</taxon>
        <taxon>Bacillaceae</taxon>
        <taxon>Rossellomorea</taxon>
    </lineage>
</organism>
<comment type="caution">
    <text evidence="1">The sequence shown here is derived from an EMBL/GenBank/DDBJ whole genome shotgun (WGS) entry which is preliminary data.</text>
</comment>
<sequence>MALMMMKVLMTASILSAAPLRVDYLTDTLSWKDTNLLLPKYSYFELIDVETGKTFQVQRRAGNKHADVQPVTEEDTKVMKEIYGGHWSWNRRAILVKSGSLLIPASMNGMPHGGGALQNGFPGHFCVHFLGSTTHKTPRPDFAHTLMIHKAAGELPEFIASLKPEGAMRVVEMAVKQRDEELLGKMLMEGSGMESEALLKKVETMKISSFEVKETNPFLSSVTAKVKWTDGKRRVHHSVMKLNLHQAEGISGWKIDGKELSGSF</sequence>
<proteinExistence type="predicted"/>
<gene>
    <name evidence="1" type="ORF">AV649_02455</name>
</gene>
<reference evidence="2" key="1">
    <citation type="submission" date="2016-01" db="EMBL/GenBank/DDBJ databases">
        <title>Whole genome sequencing of Bhargavaea cecembensis T14.</title>
        <authorList>
            <person name="Hong K.W."/>
        </authorList>
    </citation>
    <scope>NUCLEOTIDE SEQUENCE [LARGE SCALE GENOMIC DNA]</scope>
    <source>
        <strain evidence="2">M19</strain>
    </source>
</reference>